<evidence type="ECO:0000256" key="6">
    <source>
        <dbReference type="ARBA" id="ARBA00022723"/>
    </source>
</evidence>
<dbReference type="EC" id="6.3.2.4" evidence="13"/>
<dbReference type="GO" id="GO:0009252">
    <property type="term" value="P:peptidoglycan biosynthetic process"/>
    <property type="evidence" value="ECO:0007669"/>
    <property type="project" value="UniProtKB-UniRule"/>
</dbReference>
<comment type="function">
    <text evidence="13">Cell wall formation.</text>
</comment>
<name>A0A0R1JZL5_9LACO</name>
<evidence type="ECO:0000259" key="17">
    <source>
        <dbReference type="PROSITE" id="PS50975"/>
    </source>
</evidence>
<dbReference type="SMART" id="SM01209">
    <property type="entry name" value="GARS_A"/>
    <property type="match status" value="1"/>
</dbReference>
<dbReference type="PANTHER" id="PTHR23132:SF23">
    <property type="entry name" value="D-ALANINE--D-ALANINE LIGASE B"/>
    <property type="match status" value="1"/>
</dbReference>
<dbReference type="GO" id="GO:0046872">
    <property type="term" value="F:metal ion binding"/>
    <property type="evidence" value="ECO:0007669"/>
    <property type="project" value="UniProtKB-KW"/>
</dbReference>
<proteinExistence type="inferred from homology"/>
<evidence type="ECO:0000256" key="7">
    <source>
        <dbReference type="ARBA" id="ARBA00022741"/>
    </source>
</evidence>
<evidence type="ECO:0000256" key="5">
    <source>
        <dbReference type="ARBA" id="ARBA00022598"/>
    </source>
</evidence>
<keyword evidence="7 16" id="KW-0547">Nucleotide-binding</keyword>
<keyword evidence="6 15" id="KW-0479">Metal-binding</keyword>
<dbReference type="OrthoDB" id="9813261at2"/>
<dbReference type="Gene3D" id="3.40.50.20">
    <property type="match status" value="1"/>
</dbReference>
<keyword evidence="15" id="KW-0460">Magnesium</keyword>
<dbReference type="GO" id="GO:0008360">
    <property type="term" value="P:regulation of cell shape"/>
    <property type="evidence" value="ECO:0007669"/>
    <property type="project" value="UniProtKB-KW"/>
</dbReference>
<dbReference type="PROSITE" id="PS00843">
    <property type="entry name" value="DALA_DALA_LIGASE_1"/>
    <property type="match status" value="1"/>
</dbReference>
<dbReference type="InterPro" id="IPR011761">
    <property type="entry name" value="ATP-grasp"/>
</dbReference>
<dbReference type="InterPro" id="IPR000291">
    <property type="entry name" value="D-Ala_lig_Van_CS"/>
</dbReference>
<evidence type="ECO:0000256" key="8">
    <source>
        <dbReference type="ARBA" id="ARBA00022840"/>
    </source>
</evidence>
<feature type="binding site" evidence="15">
    <location>
        <position position="307"/>
    </location>
    <ligand>
        <name>Mg(2+)</name>
        <dbReference type="ChEBI" id="CHEBI:18420"/>
        <label>2</label>
    </ligand>
</feature>
<keyword evidence="11 15" id="KW-0464">Manganese</keyword>
<dbReference type="GO" id="GO:0005737">
    <property type="term" value="C:cytoplasm"/>
    <property type="evidence" value="ECO:0007669"/>
    <property type="project" value="UniProtKB-SubCell"/>
</dbReference>
<evidence type="ECO:0000256" key="3">
    <source>
        <dbReference type="ARBA" id="ARBA00010871"/>
    </source>
</evidence>
<gene>
    <name evidence="13" type="primary">ddl</name>
    <name evidence="18" type="ORF">FD02_GL001655</name>
</gene>
<dbReference type="STRING" id="1291734.FD02_GL001655"/>
<feature type="active site" evidence="14">
    <location>
        <position position="13"/>
    </location>
</feature>
<dbReference type="Gene3D" id="3.30.470.20">
    <property type="entry name" value="ATP-grasp fold, B domain"/>
    <property type="match status" value="1"/>
</dbReference>
<feature type="active site" evidence="14">
    <location>
        <position position="187"/>
    </location>
</feature>
<organism evidence="18 19">
    <name type="scientific">Lacticaseibacillus nasuensis JCM 17158</name>
    <dbReference type="NCBI Taxonomy" id="1291734"/>
    <lineage>
        <taxon>Bacteria</taxon>
        <taxon>Bacillati</taxon>
        <taxon>Bacillota</taxon>
        <taxon>Bacilli</taxon>
        <taxon>Lactobacillales</taxon>
        <taxon>Lactobacillaceae</taxon>
        <taxon>Lacticaseibacillus</taxon>
    </lineage>
</organism>
<keyword evidence="10 13" id="KW-0573">Peptidoglycan synthesis</keyword>
<evidence type="ECO:0000256" key="1">
    <source>
        <dbReference type="ARBA" id="ARBA00001936"/>
    </source>
</evidence>
<evidence type="ECO:0000256" key="4">
    <source>
        <dbReference type="ARBA" id="ARBA00022490"/>
    </source>
</evidence>
<dbReference type="EMBL" id="AZDJ01000003">
    <property type="protein sequence ID" value="KRK73825.1"/>
    <property type="molecule type" value="Genomic_DNA"/>
</dbReference>
<feature type="binding site" evidence="15">
    <location>
        <position position="295"/>
    </location>
    <ligand>
        <name>Mg(2+)</name>
        <dbReference type="ChEBI" id="CHEBI:18420"/>
        <label>1</label>
    </ligand>
</feature>
<keyword evidence="4 13" id="KW-0963">Cytoplasm</keyword>
<evidence type="ECO:0000256" key="14">
    <source>
        <dbReference type="PIRSR" id="PIRSR039102-1"/>
    </source>
</evidence>
<dbReference type="InterPro" id="IPR005905">
    <property type="entry name" value="D_ala_D_ala"/>
</dbReference>
<evidence type="ECO:0000256" key="15">
    <source>
        <dbReference type="PIRSR" id="PIRSR039102-3"/>
    </source>
</evidence>
<dbReference type="InterPro" id="IPR011095">
    <property type="entry name" value="Dala_Dala_lig_C"/>
</dbReference>
<evidence type="ECO:0000256" key="16">
    <source>
        <dbReference type="PROSITE-ProRule" id="PRU00409"/>
    </source>
</evidence>
<comment type="cofactor">
    <cofactor evidence="1">
        <name>Mn(2+)</name>
        <dbReference type="ChEBI" id="CHEBI:29035"/>
    </cofactor>
</comment>
<feature type="binding site" evidence="15">
    <location>
        <position position="307"/>
    </location>
    <ligand>
        <name>Mg(2+)</name>
        <dbReference type="ChEBI" id="CHEBI:18420"/>
        <label>1</label>
    </ligand>
</feature>
<dbReference type="PANTHER" id="PTHR23132">
    <property type="entry name" value="D-ALANINE--D-ALANINE LIGASE"/>
    <property type="match status" value="1"/>
</dbReference>
<dbReference type="NCBIfam" id="NF002378">
    <property type="entry name" value="PRK01372.1"/>
    <property type="match status" value="1"/>
</dbReference>
<comment type="similarity">
    <text evidence="3 13">Belongs to the D-alanine--D-alanine ligase family.</text>
</comment>
<comment type="caution">
    <text evidence="18">The sequence shown here is derived from an EMBL/GenBank/DDBJ whole genome shotgun (WGS) entry which is preliminary data.</text>
</comment>
<dbReference type="Proteomes" id="UP000051804">
    <property type="component" value="Unassembled WGS sequence"/>
</dbReference>
<sequence length="352" mass="37852">MKIVVLAGGRSTERNVSFSSGYRITNALRERGHEATFIDLFLGYDLHGAAPESVFADANTSQDLNISDAILTDADINALRADGTTQLFGPNVLAICEAADIVFLALHGGDGENGKVQAVLDLNNVRYTGSGALASGNTMNKVYSKEIMLYHGIKTAAFVEITRDQGTTGHTLPFPYPVVLKPTSGGSSVGTHIVHNDAELASGLADVFRFDNSAIIEAFITGREFSLGVVNGHAFPAIEIKVHDGWYDFEHKFQPGHTDFITPPHDLPAAVHDEMKRVAVQTMQVLGMQNYGRIDFFANDDGVWVIEGNNLPGMTPLSLLPQEAEAEGVSYPELVDSIVAGKLKLYASGMAN</sequence>
<feature type="active site" evidence="14">
    <location>
        <position position="318"/>
    </location>
</feature>
<dbReference type="Gene3D" id="3.30.1490.20">
    <property type="entry name" value="ATP-grasp fold, A domain"/>
    <property type="match status" value="1"/>
</dbReference>
<feature type="domain" description="ATP-grasp" evidence="17">
    <location>
        <begin position="145"/>
        <end position="340"/>
    </location>
</feature>
<comment type="cofactor">
    <cofactor evidence="15">
        <name>Mg(2+)</name>
        <dbReference type="ChEBI" id="CHEBI:18420"/>
    </cofactor>
    <cofactor evidence="15">
        <name>Mn(2+)</name>
        <dbReference type="ChEBI" id="CHEBI:29035"/>
    </cofactor>
    <text evidence="15">Binds 2 magnesium or manganese ions per subunit.</text>
</comment>
<dbReference type="AlphaFoldDB" id="A0A0R1JZL5"/>
<dbReference type="InterPro" id="IPR016185">
    <property type="entry name" value="PreATP-grasp_dom_sf"/>
</dbReference>
<dbReference type="RefSeq" id="WP_056950004.1">
    <property type="nucleotide sequence ID" value="NZ_AZDJ01000003.1"/>
</dbReference>
<keyword evidence="9 13" id="KW-0133">Cell shape</keyword>
<keyword evidence="8 16" id="KW-0067">ATP-binding</keyword>
<evidence type="ECO:0000256" key="13">
    <source>
        <dbReference type="HAMAP-Rule" id="MF_00047"/>
    </source>
</evidence>
<evidence type="ECO:0000256" key="9">
    <source>
        <dbReference type="ARBA" id="ARBA00022960"/>
    </source>
</evidence>
<dbReference type="UniPathway" id="UPA00219"/>
<evidence type="ECO:0000256" key="12">
    <source>
        <dbReference type="ARBA" id="ARBA00023316"/>
    </source>
</evidence>
<comment type="subcellular location">
    <subcellularLocation>
        <location evidence="2 13">Cytoplasm</location>
    </subcellularLocation>
</comment>
<dbReference type="PATRIC" id="fig|1291734.4.peg.1703"/>
<reference evidence="18 19" key="1">
    <citation type="journal article" date="2015" name="Genome Announc.">
        <title>Expanding the biotechnology potential of lactobacilli through comparative genomics of 213 strains and associated genera.</title>
        <authorList>
            <person name="Sun Z."/>
            <person name="Harris H.M."/>
            <person name="McCann A."/>
            <person name="Guo C."/>
            <person name="Argimon S."/>
            <person name="Zhang W."/>
            <person name="Yang X."/>
            <person name="Jeffery I.B."/>
            <person name="Cooney J.C."/>
            <person name="Kagawa T.F."/>
            <person name="Liu W."/>
            <person name="Song Y."/>
            <person name="Salvetti E."/>
            <person name="Wrobel A."/>
            <person name="Rasinkangas P."/>
            <person name="Parkhill J."/>
            <person name="Rea M.C."/>
            <person name="O'Sullivan O."/>
            <person name="Ritari J."/>
            <person name="Douillard F.P."/>
            <person name="Paul Ross R."/>
            <person name="Yang R."/>
            <person name="Briner A.E."/>
            <person name="Felis G.E."/>
            <person name="de Vos W.M."/>
            <person name="Barrangou R."/>
            <person name="Klaenhammer T.R."/>
            <person name="Caufield P.W."/>
            <person name="Cui Y."/>
            <person name="Zhang H."/>
            <person name="O'Toole P.W."/>
        </authorList>
    </citation>
    <scope>NUCLEOTIDE SEQUENCE [LARGE SCALE GENOMIC DNA]</scope>
    <source>
        <strain evidence="18 19">JCM 17158</strain>
    </source>
</reference>
<dbReference type="Pfam" id="PF07478">
    <property type="entry name" value="Dala_Dala_lig_C"/>
    <property type="match status" value="1"/>
</dbReference>
<dbReference type="GO" id="GO:0005524">
    <property type="term" value="F:ATP binding"/>
    <property type="evidence" value="ECO:0007669"/>
    <property type="project" value="UniProtKB-UniRule"/>
</dbReference>
<keyword evidence="12 13" id="KW-0961">Cell wall biogenesis/degradation</keyword>
<evidence type="ECO:0000256" key="2">
    <source>
        <dbReference type="ARBA" id="ARBA00004496"/>
    </source>
</evidence>
<protein>
    <recommendedName>
        <fullName evidence="13">D-alanine--D-alanine ligase</fullName>
        <ecNumber evidence="13">6.3.2.4</ecNumber>
    </recommendedName>
    <alternativeName>
        <fullName evidence="13">D-Ala-D-Ala ligase</fullName>
    </alternativeName>
    <alternativeName>
        <fullName evidence="13">D-alanylalanine synthetase</fullName>
    </alternativeName>
</protein>
<dbReference type="GO" id="GO:0071555">
    <property type="term" value="P:cell wall organization"/>
    <property type="evidence" value="ECO:0007669"/>
    <property type="project" value="UniProtKB-KW"/>
</dbReference>
<dbReference type="SUPFAM" id="SSF52440">
    <property type="entry name" value="PreATP-grasp domain"/>
    <property type="match status" value="1"/>
</dbReference>
<dbReference type="PROSITE" id="PS50975">
    <property type="entry name" value="ATP_GRASP"/>
    <property type="match status" value="1"/>
</dbReference>
<evidence type="ECO:0000256" key="11">
    <source>
        <dbReference type="ARBA" id="ARBA00023211"/>
    </source>
</evidence>
<evidence type="ECO:0000313" key="19">
    <source>
        <dbReference type="Proteomes" id="UP000051804"/>
    </source>
</evidence>
<dbReference type="SUPFAM" id="SSF56059">
    <property type="entry name" value="Glutathione synthetase ATP-binding domain-like"/>
    <property type="match status" value="1"/>
</dbReference>
<dbReference type="InterPro" id="IPR013815">
    <property type="entry name" value="ATP_grasp_subdomain_1"/>
</dbReference>
<evidence type="ECO:0000313" key="18">
    <source>
        <dbReference type="EMBL" id="KRK73825.1"/>
    </source>
</evidence>
<comment type="pathway">
    <text evidence="13">Cell wall biogenesis; peptidoglycan biosynthesis.</text>
</comment>
<accession>A0A0R1JZL5</accession>
<evidence type="ECO:0000256" key="10">
    <source>
        <dbReference type="ARBA" id="ARBA00022984"/>
    </source>
</evidence>
<dbReference type="Pfam" id="PF01820">
    <property type="entry name" value="Dala_Dala_lig_N"/>
    <property type="match status" value="1"/>
</dbReference>
<dbReference type="InterPro" id="IPR011127">
    <property type="entry name" value="Dala_Dala_lig_N"/>
</dbReference>
<keyword evidence="5 13" id="KW-0436">Ligase</keyword>
<dbReference type="PIRSF" id="PIRSF039102">
    <property type="entry name" value="Ddl/VanB"/>
    <property type="match status" value="1"/>
</dbReference>
<keyword evidence="19" id="KW-1185">Reference proteome</keyword>
<comment type="catalytic activity">
    <reaction evidence="13">
        <text>2 D-alanine + ATP = D-alanyl-D-alanine + ADP + phosphate + H(+)</text>
        <dbReference type="Rhea" id="RHEA:11224"/>
        <dbReference type="ChEBI" id="CHEBI:15378"/>
        <dbReference type="ChEBI" id="CHEBI:30616"/>
        <dbReference type="ChEBI" id="CHEBI:43474"/>
        <dbReference type="ChEBI" id="CHEBI:57416"/>
        <dbReference type="ChEBI" id="CHEBI:57822"/>
        <dbReference type="ChEBI" id="CHEBI:456216"/>
        <dbReference type="EC" id="6.3.2.4"/>
    </reaction>
</comment>
<feature type="binding site" evidence="15">
    <location>
        <position position="309"/>
    </location>
    <ligand>
        <name>Mg(2+)</name>
        <dbReference type="ChEBI" id="CHEBI:18420"/>
        <label>2</label>
    </ligand>
</feature>
<dbReference type="GO" id="GO:0008716">
    <property type="term" value="F:D-alanine-D-alanine ligase activity"/>
    <property type="evidence" value="ECO:0007669"/>
    <property type="project" value="UniProtKB-UniRule"/>
</dbReference>
<dbReference type="HAMAP" id="MF_00047">
    <property type="entry name" value="Dala_Dala_lig"/>
    <property type="match status" value="1"/>
</dbReference>